<proteinExistence type="predicted"/>
<dbReference type="EMBL" id="GG770381">
    <property type="protein sequence ID" value="EFG28781.2"/>
    <property type="molecule type" value="Genomic_DNA"/>
</dbReference>
<dbReference type="GO" id="GO:0016787">
    <property type="term" value="F:hydrolase activity"/>
    <property type="evidence" value="ECO:0007669"/>
    <property type="project" value="UniProtKB-KW"/>
</dbReference>
<dbReference type="GO" id="GO:0006753">
    <property type="term" value="P:nucleoside phosphate metabolic process"/>
    <property type="evidence" value="ECO:0007669"/>
    <property type="project" value="TreeGrafter"/>
</dbReference>
<evidence type="ECO:0000313" key="4">
    <source>
        <dbReference type="EMBL" id="EFG28781.2"/>
    </source>
</evidence>
<dbReference type="InterPro" id="IPR000086">
    <property type="entry name" value="NUDIX_hydrolase_dom"/>
</dbReference>
<dbReference type="SUPFAM" id="SSF55811">
    <property type="entry name" value="Nudix"/>
    <property type="match status" value="1"/>
</dbReference>
<dbReference type="Gene3D" id="3.90.79.10">
    <property type="entry name" value="Nucleoside Triphosphate Pyrophosphohydrolase"/>
    <property type="match status" value="1"/>
</dbReference>
<comment type="cofactor">
    <cofactor evidence="1">
        <name>Mg(2+)</name>
        <dbReference type="ChEBI" id="CHEBI:18420"/>
    </cofactor>
</comment>
<evidence type="ECO:0000259" key="3">
    <source>
        <dbReference type="PROSITE" id="PS51462"/>
    </source>
</evidence>
<evidence type="ECO:0000313" key="5">
    <source>
        <dbReference type="Proteomes" id="UP000003964"/>
    </source>
</evidence>
<dbReference type="PANTHER" id="PTHR11839">
    <property type="entry name" value="UDP/ADP-SUGAR PYROPHOSPHATASE"/>
    <property type="match status" value="1"/>
</dbReference>
<dbReference type="CDD" id="cd03424">
    <property type="entry name" value="NUDIX_ADPRase_Nudt5_UGPPase_Nudt14"/>
    <property type="match status" value="1"/>
</dbReference>
<feature type="domain" description="Nudix hydrolase" evidence="3">
    <location>
        <begin position="38"/>
        <end position="167"/>
    </location>
</feature>
<dbReference type="PANTHER" id="PTHR11839:SF18">
    <property type="entry name" value="NUDIX HYDROLASE DOMAIN-CONTAINING PROTEIN"/>
    <property type="match status" value="1"/>
</dbReference>
<accession>D6LF46</accession>
<organism evidence="4 5">
    <name type="scientific">Fusobacterium periodonticum 1_1_41FAA</name>
    <dbReference type="NCBI Taxonomy" id="469621"/>
    <lineage>
        <taxon>Bacteria</taxon>
        <taxon>Fusobacteriati</taxon>
        <taxon>Fusobacteriota</taxon>
        <taxon>Fusobacteriia</taxon>
        <taxon>Fusobacteriales</taxon>
        <taxon>Fusobacteriaceae</taxon>
        <taxon>Fusobacterium</taxon>
    </lineage>
</organism>
<dbReference type="RefSeq" id="WP_008820348.1">
    <property type="nucleotide sequence ID" value="NZ_GG770381.1"/>
</dbReference>
<sequence length="173" mass="20048">MKFKHISKNQVFKNDVITVFEETLALPNDNVVTWTFTGKKEVVAIIAEVENEIFFVKQYRPAIKKELLEIPAGLVEKDEDILDAAKREFEEEIGYRANKWEKICTYYNSAGINAGQYHLFYATDLEKTHQSLDENEFLEIIKIPFNDIDIFSLEDSKTMLALSYLKIKKEGAL</sequence>
<reference evidence="4 5" key="1">
    <citation type="submission" date="2010-03" db="EMBL/GenBank/DDBJ databases">
        <title>The Genome Sequence of Fusobacterium sp. 1_1_41FAA.</title>
        <authorList>
            <consortium name="The Broad Institute Genome Sequencing Platform"/>
            <person name="Ward D."/>
            <person name="Earl A."/>
            <person name="Feldgarden M."/>
            <person name="Gevers D."/>
            <person name="Young S.K."/>
            <person name="Zeng Q."/>
            <person name="Koehrsen M."/>
            <person name="Alvarado L."/>
            <person name="Berlin A."/>
            <person name="Borenstein D."/>
            <person name="Chapman S."/>
            <person name="Chen Z."/>
            <person name="Engels R."/>
            <person name="Freedman E."/>
            <person name="Gellesch M."/>
            <person name="Goldberg J."/>
            <person name="Griggs A."/>
            <person name="Gujja S."/>
            <person name="Heilman E."/>
            <person name="Heiman D."/>
            <person name="Hepburn T."/>
            <person name="Howarth C."/>
            <person name="Jen D."/>
            <person name="Larson L."/>
            <person name="Mehta T."/>
            <person name="Park D."/>
            <person name="Pearson M."/>
            <person name="Richards J."/>
            <person name="Roberts A."/>
            <person name="Saif S."/>
            <person name="Shea T."/>
            <person name="Shenoy N."/>
            <person name="Sisk P."/>
            <person name="Stolte C."/>
            <person name="Sykes S."/>
            <person name="Walk T."/>
            <person name="White J."/>
            <person name="Yandava C."/>
            <person name="Strauss J.C."/>
            <person name="Ambrose C.E."/>
            <person name="Allen-Vercoe E."/>
            <person name="Haas B."/>
            <person name="Henn M.R."/>
            <person name="Nusbaum C."/>
            <person name="Birren B."/>
        </authorList>
    </citation>
    <scope>NUCLEOTIDE SEQUENCE [LARGE SCALE GENOMIC DNA]</scope>
    <source>
        <strain evidence="4 5">1_1_41FAA</strain>
    </source>
</reference>
<dbReference type="GO" id="GO:0005829">
    <property type="term" value="C:cytosol"/>
    <property type="evidence" value="ECO:0007669"/>
    <property type="project" value="TreeGrafter"/>
</dbReference>
<evidence type="ECO:0000256" key="1">
    <source>
        <dbReference type="ARBA" id="ARBA00001946"/>
    </source>
</evidence>
<evidence type="ECO:0000256" key="2">
    <source>
        <dbReference type="ARBA" id="ARBA00022801"/>
    </source>
</evidence>
<name>D6LF46_9FUSO</name>
<dbReference type="Proteomes" id="UP000003964">
    <property type="component" value="Unassembled WGS sequence"/>
</dbReference>
<dbReference type="GO" id="GO:0019693">
    <property type="term" value="P:ribose phosphate metabolic process"/>
    <property type="evidence" value="ECO:0007669"/>
    <property type="project" value="TreeGrafter"/>
</dbReference>
<dbReference type="PROSITE" id="PS00893">
    <property type="entry name" value="NUDIX_BOX"/>
    <property type="match status" value="1"/>
</dbReference>
<dbReference type="Pfam" id="PF00293">
    <property type="entry name" value="NUDIX"/>
    <property type="match status" value="1"/>
</dbReference>
<dbReference type="AlphaFoldDB" id="D6LF46"/>
<protein>
    <submittedName>
        <fullName evidence="4">Phosphohydrolase (MUTT/NUDIX family protein)</fullName>
    </submittedName>
</protein>
<keyword evidence="2 4" id="KW-0378">Hydrolase</keyword>
<dbReference type="InterPro" id="IPR015797">
    <property type="entry name" value="NUDIX_hydrolase-like_dom_sf"/>
</dbReference>
<dbReference type="InterPro" id="IPR020084">
    <property type="entry name" value="NUDIX_hydrolase_CS"/>
</dbReference>
<dbReference type="PROSITE" id="PS51462">
    <property type="entry name" value="NUDIX"/>
    <property type="match status" value="1"/>
</dbReference>
<gene>
    <name evidence="4" type="ORF">HMPREF0400_00334</name>
</gene>